<dbReference type="RefSeq" id="WP_344258888.1">
    <property type="nucleotide sequence ID" value="NZ_BAAAMJ010000008.1"/>
</dbReference>
<comment type="caution">
    <text evidence="2">The sequence shown here is derived from an EMBL/GenBank/DDBJ whole genome shotgun (WGS) entry which is preliminary data.</text>
</comment>
<gene>
    <name evidence="2" type="ORF">GCM10009716_08110</name>
</gene>
<protein>
    <submittedName>
        <fullName evidence="2">Helix-turn-helix domain-containing protein</fullName>
    </submittedName>
</protein>
<feature type="domain" description="PucR C-terminal helix-turn-helix" evidence="1">
    <location>
        <begin position="432"/>
        <end position="476"/>
    </location>
</feature>
<dbReference type="PANTHER" id="PTHR33744">
    <property type="entry name" value="CARBOHYDRATE DIACID REGULATOR"/>
    <property type="match status" value="1"/>
</dbReference>
<dbReference type="InterPro" id="IPR025736">
    <property type="entry name" value="PucR_C-HTH_dom"/>
</dbReference>
<dbReference type="InterPro" id="IPR042070">
    <property type="entry name" value="PucR_C-HTH_sf"/>
</dbReference>
<feature type="domain" description="PucR C-terminal helix-turn-helix" evidence="1">
    <location>
        <begin position="336"/>
        <end position="387"/>
    </location>
</feature>
<reference evidence="2 3" key="1">
    <citation type="journal article" date="2019" name="Int. J. Syst. Evol. Microbiol.">
        <title>The Global Catalogue of Microorganisms (GCM) 10K type strain sequencing project: providing services to taxonomists for standard genome sequencing and annotation.</title>
        <authorList>
            <consortium name="The Broad Institute Genomics Platform"/>
            <consortium name="The Broad Institute Genome Sequencing Center for Infectious Disease"/>
            <person name="Wu L."/>
            <person name="Ma J."/>
        </authorList>
    </citation>
    <scope>NUCLEOTIDE SEQUENCE [LARGE SCALE GENOMIC DNA]</scope>
    <source>
        <strain evidence="2 3">JCM 13581</strain>
    </source>
</reference>
<dbReference type="PANTHER" id="PTHR33744:SF1">
    <property type="entry name" value="DNA-BINDING TRANSCRIPTIONAL ACTIVATOR ADER"/>
    <property type="match status" value="1"/>
</dbReference>
<dbReference type="Proteomes" id="UP001501303">
    <property type="component" value="Unassembled WGS sequence"/>
</dbReference>
<keyword evidence="3" id="KW-1185">Reference proteome</keyword>
<evidence type="ECO:0000259" key="1">
    <source>
        <dbReference type="Pfam" id="PF13556"/>
    </source>
</evidence>
<dbReference type="Gene3D" id="1.10.10.2840">
    <property type="entry name" value="PucR C-terminal helix-turn-helix domain"/>
    <property type="match status" value="2"/>
</dbReference>
<evidence type="ECO:0000313" key="2">
    <source>
        <dbReference type="EMBL" id="GAA1900640.1"/>
    </source>
</evidence>
<dbReference type="EMBL" id="BAAAMJ010000008">
    <property type="protein sequence ID" value="GAA1900640.1"/>
    <property type="molecule type" value="Genomic_DNA"/>
</dbReference>
<name>A0ABN2NSE0_9ACTN</name>
<dbReference type="Pfam" id="PF13556">
    <property type="entry name" value="HTH_30"/>
    <property type="match status" value="2"/>
</dbReference>
<proteinExistence type="predicted"/>
<sequence length="509" mass="55213">MESAEAQWHAGRLDELLHWLRRQGARDAAPDLAGLLDWLHRRTGAAVGLLSGTGETEMATPGLPADLPEAVRPMLARLAEGRMTSAVTQSGSAQIRLEALGTRPPRPVLVAVSERALTREEASVISHAGHLLPVLRRAREADEGFRAFERTAHQLRLAVFVALMTGEPALARRMTSGAVPRVLDSGRVRLHLLHCPPHERDGIARAHQDPSGYHGNGLLLRCPVYDEHLICLIRDERPLPGTGEPGLAERLRRLVRDTPGYALGVSLPHPLRATAEAYDQARHALAVARNSPGRVVAYEGQASLAGVLPRQVGARWARGFLRPLRATSTRTVEVTHLALQFHRGGVAQMLGISRNTVTAHVRRAEEALGLDLRDVRPRAALALALNIPDDEPAGPAEPGLTLADVLHTDDAPAEWAHTFLEPLRRDGSGRDLRGTLRAWIETNADAQETARRLGRSRATVREHLRVAETLLNRDLMASGSGIHDVVHALHLTGDIPQLLPHTGAGQPAG</sequence>
<organism evidence="2 3">
    <name type="scientific">Streptomyces sodiiphilus</name>
    <dbReference type="NCBI Taxonomy" id="226217"/>
    <lineage>
        <taxon>Bacteria</taxon>
        <taxon>Bacillati</taxon>
        <taxon>Actinomycetota</taxon>
        <taxon>Actinomycetes</taxon>
        <taxon>Kitasatosporales</taxon>
        <taxon>Streptomycetaceae</taxon>
        <taxon>Streptomyces</taxon>
    </lineage>
</organism>
<accession>A0ABN2NSE0</accession>
<evidence type="ECO:0000313" key="3">
    <source>
        <dbReference type="Proteomes" id="UP001501303"/>
    </source>
</evidence>
<dbReference type="InterPro" id="IPR051448">
    <property type="entry name" value="CdaR-like_regulators"/>
</dbReference>